<dbReference type="InterPro" id="IPR027914">
    <property type="entry name" value="DUF4456"/>
</dbReference>
<reference evidence="2 3" key="1">
    <citation type="submission" date="2019-09" db="EMBL/GenBank/DDBJ databases">
        <title>Bird 10,000 Genomes (B10K) Project - Family phase.</title>
        <authorList>
            <person name="Zhang G."/>
        </authorList>
    </citation>
    <scope>NUCLEOTIDE SEQUENCE [LARGE SCALE GENOMIC DNA]</scope>
    <source>
        <strain evidence="2">B10K-DU-001-56</strain>
        <tissue evidence="2">Muscle</tissue>
    </source>
</reference>
<sequence>MPEGLPQTFERCAEMFKQKLLPYRSQMDDDYNSYLKEFQDQLKLFEKELPSVSKLAADSLLKEHEEKLSSSTGRIWHLFNKQLEDW</sequence>
<dbReference type="EMBL" id="VWYG01019864">
    <property type="protein sequence ID" value="NXQ89249.1"/>
    <property type="molecule type" value="Genomic_DNA"/>
</dbReference>
<accession>A0A7L2GS64</accession>
<feature type="non-terminal residue" evidence="2">
    <location>
        <position position="1"/>
    </location>
</feature>
<proteinExistence type="predicted"/>
<dbReference type="OrthoDB" id="431588at2759"/>
<dbReference type="AlphaFoldDB" id="A0A7L2GS64"/>
<dbReference type="Pfam" id="PF14644">
    <property type="entry name" value="DUF4456"/>
    <property type="match status" value="1"/>
</dbReference>
<organism evidence="2 3">
    <name type="scientific">Nyctibius grandis</name>
    <name type="common">Great potoo</name>
    <dbReference type="NCBI Taxonomy" id="48427"/>
    <lineage>
        <taxon>Eukaryota</taxon>
        <taxon>Metazoa</taxon>
        <taxon>Chordata</taxon>
        <taxon>Craniata</taxon>
        <taxon>Vertebrata</taxon>
        <taxon>Euteleostomi</taxon>
        <taxon>Archelosauria</taxon>
        <taxon>Archosauria</taxon>
        <taxon>Dinosauria</taxon>
        <taxon>Saurischia</taxon>
        <taxon>Theropoda</taxon>
        <taxon>Coelurosauria</taxon>
        <taxon>Aves</taxon>
        <taxon>Neognathae</taxon>
        <taxon>Neoaves</taxon>
        <taxon>Strisores</taxon>
        <taxon>Caprimulgiformes</taxon>
        <taxon>Nyctibiidae</taxon>
        <taxon>Nyctibius</taxon>
    </lineage>
</organism>
<comment type="caution">
    <text evidence="2">The sequence shown here is derived from an EMBL/GenBank/DDBJ whole genome shotgun (WGS) entry which is preliminary data.</text>
</comment>
<protein>
    <submittedName>
        <fullName evidence="2">CC180 protein</fullName>
    </submittedName>
</protein>
<feature type="domain" description="DUF4456" evidence="1">
    <location>
        <begin position="1"/>
        <end position="86"/>
    </location>
</feature>
<feature type="non-terminal residue" evidence="2">
    <location>
        <position position="86"/>
    </location>
</feature>
<name>A0A7L2GS64_NYCGR</name>
<keyword evidence="3" id="KW-1185">Reference proteome</keyword>
<gene>
    <name evidence="2" type="primary">Ccdc180_0</name>
    <name evidence="2" type="ORF">NYCGRA_R00144</name>
</gene>
<evidence type="ECO:0000259" key="1">
    <source>
        <dbReference type="Pfam" id="PF14644"/>
    </source>
</evidence>
<evidence type="ECO:0000313" key="3">
    <source>
        <dbReference type="Proteomes" id="UP000567826"/>
    </source>
</evidence>
<dbReference type="Proteomes" id="UP000567826">
    <property type="component" value="Unassembled WGS sequence"/>
</dbReference>
<evidence type="ECO:0000313" key="2">
    <source>
        <dbReference type="EMBL" id="NXQ89249.1"/>
    </source>
</evidence>